<dbReference type="SUPFAM" id="SSF55331">
    <property type="entry name" value="Tautomerase/MIF"/>
    <property type="match status" value="1"/>
</dbReference>
<evidence type="ECO:0000256" key="1">
    <source>
        <dbReference type="ARBA" id="ARBA00006723"/>
    </source>
</evidence>
<name>A0A318JCG4_9BURK</name>
<dbReference type="Pfam" id="PF01361">
    <property type="entry name" value="Tautomerase"/>
    <property type="match status" value="1"/>
</dbReference>
<reference evidence="4 5" key="1">
    <citation type="submission" date="2018-05" db="EMBL/GenBank/DDBJ databases">
        <title>Genomic Encyclopedia of Type Strains, Phase IV (KMG-IV): sequencing the most valuable type-strain genomes for metagenomic binning, comparative biology and taxonomic classification.</title>
        <authorList>
            <person name="Goeker M."/>
        </authorList>
    </citation>
    <scope>NUCLEOTIDE SEQUENCE [LARGE SCALE GENOMIC DNA]</scope>
    <source>
        <strain evidence="4 5">DSM 19792</strain>
    </source>
</reference>
<dbReference type="Gene3D" id="3.30.429.10">
    <property type="entry name" value="Macrophage Migration Inhibitory Factor"/>
    <property type="match status" value="1"/>
</dbReference>
<protein>
    <submittedName>
        <fullName evidence="4">4-oxalocrotonate tautomerase</fullName>
    </submittedName>
</protein>
<dbReference type="PANTHER" id="PTHR35530">
    <property type="entry name" value="TAUTOMERASE-RELATED"/>
    <property type="match status" value="1"/>
</dbReference>
<dbReference type="InterPro" id="IPR004370">
    <property type="entry name" value="4-OT-like_dom"/>
</dbReference>
<evidence type="ECO:0000313" key="5">
    <source>
        <dbReference type="Proteomes" id="UP000247792"/>
    </source>
</evidence>
<keyword evidence="5" id="KW-1185">Reference proteome</keyword>
<feature type="domain" description="4-oxalocrotonate tautomerase-like" evidence="3">
    <location>
        <begin position="2"/>
        <end position="63"/>
    </location>
</feature>
<gene>
    <name evidence="4" type="ORF">DFR42_102514</name>
</gene>
<sequence length="88" mass="9923">MPYVQINTIKGMLNTEQKQRLLEKIADVLMEVEGGGNTEFKKSIWINIQESEAEAWSMSGLRPSSQQIAQFTTARDTKSCTQNTEVTI</sequence>
<dbReference type="InterPro" id="IPR014347">
    <property type="entry name" value="Tautomerase/MIF_sf"/>
</dbReference>
<dbReference type="GO" id="GO:0016853">
    <property type="term" value="F:isomerase activity"/>
    <property type="evidence" value="ECO:0007669"/>
    <property type="project" value="UniProtKB-KW"/>
</dbReference>
<evidence type="ECO:0000313" key="4">
    <source>
        <dbReference type="EMBL" id="PXX45286.1"/>
    </source>
</evidence>
<comment type="similarity">
    <text evidence="1">Belongs to the 4-oxalocrotonate tautomerase family.</text>
</comment>
<dbReference type="AlphaFoldDB" id="A0A318JCG4"/>
<keyword evidence="2" id="KW-0413">Isomerase</keyword>
<organism evidence="4 5">
    <name type="scientific">Undibacterium pigrum</name>
    <dbReference type="NCBI Taxonomy" id="401470"/>
    <lineage>
        <taxon>Bacteria</taxon>
        <taxon>Pseudomonadati</taxon>
        <taxon>Pseudomonadota</taxon>
        <taxon>Betaproteobacteria</taxon>
        <taxon>Burkholderiales</taxon>
        <taxon>Oxalobacteraceae</taxon>
        <taxon>Undibacterium</taxon>
    </lineage>
</organism>
<dbReference type="PANTHER" id="PTHR35530:SF1">
    <property type="entry name" value="2-HYDROXYMUCONATE TAUTOMERASE"/>
    <property type="match status" value="1"/>
</dbReference>
<dbReference type="EMBL" id="QJKB01000002">
    <property type="protein sequence ID" value="PXX45286.1"/>
    <property type="molecule type" value="Genomic_DNA"/>
</dbReference>
<dbReference type="Proteomes" id="UP000247792">
    <property type="component" value="Unassembled WGS sequence"/>
</dbReference>
<evidence type="ECO:0000259" key="3">
    <source>
        <dbReference type="Pfam" id="PF01361"/>
    </source>
</evidence>
<evidence type="ECO:0000256" key="2">
    <source>
        <dbReference type="ARBA" id="ARBA00023235"/>
    </source>
</evidence>
<comment type="caution">
    <text evidence="4">The sequence shown here is derived from an EMBL/GenBank/DDBJ whole genome shotgun (WGS) entry which is preliminary data.</text>
</comment>
<proteinExistence type="inferred from homology"/>
<dbReference type="RefSeq" id="WP_170133468.1">
    <property type="nucleotide sequence ID" value="NZ_QJKB01000002.1"/>
</dbReference>
<accession>A0A318JCG4</accession>